<dbReference type="AlphaFoldDB" id="A0A0C3PJ82"/>
<accession>A0A0C3PJ82</accession>
<protein>
    <submittedName>
        <fullName evidence="1">Uncharacterized protein</fullName>
    </submittedName>
</protein>
<sequence length="61" mass="6913">MAREISHLTLGTFINPSVNMRVFLCGQAELGRRWPRFGYPLEKSRPQSGAPAEFTLQCTNM</sequence>
<keyword evidence="2" id="KW-1185">Reference proteome</keyword>
<dbReference type="HOGENOM" id="CLU_2923611_0_0_1"/>
<name>A0A0C3PJ82_PISTI</name>
<dbReference type="EMBL" id="KN831957">
    <property type="protein sequence ID" value="KIO08651.1"/>
    <property type="molecule type" value="Genomic_DNA"/>
</dbReference>
<evidence type="ECO:0000313" key="1">
    <source>
        <dbReference type="EMBL" id="KIO08651.1"/>
    </source>
</evidence>
<reference evidence="2" key="2">
    <citation type="submission" date="2015-01" db="EMBL/GenBank/DDBJ databases">
        <title>Evolutionary Origins and Diversification of the Mycorrhizal Mutualists.</title>
        <authorList>
            <consortium name="DOE Joint Genome Institute"/>
            <consortium name="Mycorrhizal Genomics Consortium"/>
            <person name="Kohler A."/>
            <person name="Kuo A."/>
            <person name="Nagy L.G."/>
            <person name="Floudas D."/>
            <person name="Copeland A."/>
            <person name="Barry K.W."/>
            <person name="Cichocki N."/>
            <person name="Veneault-Fourrey C."/>
            <person name="LaButti K."/>
            <person name="Lindquist E.A."/>
            <person name="Lipzen A."/>
            <person name="Lundell T."/>
            <person name="Morin E."/>
            <person name="Murat C."/>
            <person name="Riley R."/>
            <person name="Ohm R."/>
            <person name="Sun H."/>
            <person name="Tunlid A."/>
            <person name="Henrissat B."/>
            <person name="Grigoriev I.V."/>
            <person name="Hibbett D.S."/>
            <person name="Martin F."/>
        </authorList>
    </citation>
    <scope>NUCLEOTIDE SEQUENCE [LARGE SCALE GENOMIC DNA]</scope>
    <source>
        <strain evidence="2">Marx 270</strain>
    </source>
</reference>
<evidence type="ECO:0000313" key="2">
    <source>
        <dbReference type="Proteomes" id="UP000054217"/>
    </source>
</evidence>
<reference evidence="1 2" key="1">
    <citation type="submission" date="2014-04" db="EMBL/GenBank/DDBJ databases">
        <authorList>
            <consortium name="DOE Joint Genome Institute"/>
            <person name="Kuo A."/>
            <person name="Kohler A."/>
            <person name="Costa M.D."/>
            <person name="Nagy L.G."/>
            <person name="Floudas D."/>
            <person name="Copeland A."/>
            <person name="Barry K.W."/>
            <person name="Cichocki N."/>
            <person name="Veneault-Fourrey C."/>
            <person name="LaButti K."/>
            <person name="Lindquist E.A."/>
            <person name="Lipzen A."/>
            <person name="Lundell T."/>
            <person name="Morin E."/>
            <person name="Murat C."/>
            <person name="Sun H."/>
            <person name="Tunlid A."/>
            <person name="Henrissat B."/>
            <person name="Grigoriev I.V."/>
            <person name="Hibbett D.S."/>
            <person name="Martin F."/>
            <person name="Nordberg H.P."/>
            <person name="Cantor M.N."/>
            <person name="Hua S.X."/>
        </authorList>
    </citation>
    <scope>NUCLEOTIDE SEQUENCE [LARGE SCALE GENOMIC DNA]</scope>
    <source>
        <strain evidence="1 2">Marx 270</strain>
    </source>
</reference>
<dbReference type="Proteomes" id="UP000054217">
    <property type="component" value="Unassembled WGS sequence"/>
</dbReference>
<organism evidence="1 2">
    <name type="scientific">Pisolithus tinctorius Marx 270</name>
    <dbReference type="NCBI Taxonomy" id="870435"/>
    <lineage>
        <taxon>Eukaryota</taxon>
        <taxon>Fungi</taxon>
        <taxon>Dikarya</taxon>
        <taxon>Basidiomycota</taxon>
        <taxon>Agaricomycotina</taxon>
        <taxon>Agaricomycetes</taxon>
        <taxon>Agaricomycetidae</taxon>
        <taxon>Boletales</taxon>
        <taxon>Sclerodermatineae</taxon>
        <taxon>Pisolithaceae</taxon>
        <taxon>Pisolithus</taxon>
    </lineage>
</organism>
<proteinExistence type="predicted"/>
<gene>
    <name evidence="1" type="ORF">M404DRAFT_997576</name>
</gene>
<dbReference type="InParanoid" id="A0A0C3PJ82"/>